<keyword evidence="2" id="KW-1185">Reference proteome</keyword>
<comment type="caution">
    <text evidence="1">The sequence shown here is derived from an EMBL/GenBank/DDBJ whole genome shotgun (WGS) entry which is preliminary data.</text>
</comment>
<protein>
    <submittedName>
        <fullName evidence="1">Uncharacterized protein</fullName>
    </submittedName>
</protein>
<dbReference type="AlphaFoldDB" id="A0A433QWG9"/>
<proteinExistence type="predicted"/>
<sequence>MAEMRTLSADDASRTISIMLSVDSSYKEEKVPIATSIPYHRLTHRIRRIGNDYIKAILLIFQIREPIADVNGDFGMLKTLGHIGQEEL</sequence>
<accession>A0A433QWG9</accession>
<gene>
    <name evidence="1" type="ORF">BC938DRAFT_482242</name>
</gene>
<evidence type="ECO:0000313" key="2">
    <source>
        <dbReference type="Proteomes" id="UP000274822"/>
    </source>
</evidence>
<organism evidence="1 2">
    <name type="scientific">Jimgerdemannia flammicorona</name>
    <dbReference type="NCBI Taxonomy" id="994334"/>
    <lineage>
        <taxon>Eukaryota</taxon>
        <taxon>Fungi</taxon>
        <taxon>Fungi incertae sedis</taxon>
        <taxon>Mucoromycota</taxon>
        <taxon>Mucoromycotina</taxon>
        <taxon>Endogonomycetes</taxon>
        <taxon>Endogonales</taxon>
        <taxon>Endogonaceae</taxon>
        <taxon>Jimgerdemannia</taxon>
    </lineage>
</organism>
<dbReference type="EMBL" id="RBNJ01000707">
    <property type="protein sequence ID" value="RUS34152.1"/>
    <property type="molecule type" value="Genomic_DNA"/>
</dbReference>
<evidence type="ECO:0000313" key="1">
    <source>
        <dbReference type="EMBL" id="RUS34152.1"/>
    </source>
</evidence>
<reference evidence="1 2" key="1">
    <citation type="journal article" date="2018" name="New Phytol.">
        <title>Phylogenomics of Endogonaceae and evolution of mycorrhizas within Mucoromycota.</title>
        <authorList>
            <person name="Chang Y."/>
            <person name="Desiro A."/>
            <person name="Na H."/>
            <person name="Sandor L."/>
            <person name="Lipzen A."/>
            <person name="Clum A."/>
            <person name="Barry K."/>
            <person name="Grigoriev I.V."/>
            <person name="Martin F.M."/>
            <person name="Stajich J.E."/>
            <person name="Smith M.E."/>
            <person name="Bonito G."/>
            <person name="Spatafora J.W."/>
        </authorList>
    </citation>
    <scope>NUCLEOTIDE SEQUENCE [LARGE SCALE GENOMIC DNA]</scope>
    <source>
        <strain evidence="1 2">AD002</strain>
    </source>
</reference>
<name>A0A433QWG9_9FUNG</name>
<dbReference type="Proteomes" id="UP000274822">
    <property type="component" value="Unassembled WGS sequence"/>
</dbReference>